<dbReference type="AlphaFoldDB" id="A0A1I5V6F6"/>
<sequence length="274" mass="31080">MSRLTGVFGLLIWLLPHFGWATAQAPDLLVYHGDTLRLHSNPLESWLEKLPARPTELNFSTACWRGYEATWLLEDDQLFLLNVTVCGEKPRSVIDLRRWFTLDRQGRVPAVWVSGNLDVVLGELLRYEQMGYASIYQKDWLLTFEVGRLVKQQTFDNTACQEAGPPGGGAEFFNRLHQSIKWASVPKQKASAQKRVFVQFTPDSTGRSCSVVLVKSCGLPYDSLALAAARIVAATDWGACYRFGRWQSFAWIAPVVFTEKNRRRNWAIRPAGVR</sequence>
<dbReference type="Proteomes" id="UP000199029">
    <property type="component" value="Unassembled WGS sequence"/>
</dbReference>
<organism evidence="1 2">
    <name type="scientific">Hymenobacter arizonensis</name>
    <name type="common">Siccationidurans arizonensis</name>
    <dbReference type="NCBI Taxonomy" id="1227077"/>
    <lineage>
        <taxon>Bacteria</taxon>
        <taxon>Pseudomonadati</taxon>
        <taxon>Bacteroidota</taxon>
        <taxon>Cytophagia</taxon>
        <taxon>Cytophagales</taxon>
        <taxon>Hymenobacteraceae</taxon>
        <taxon>Hymenobacter</taxon>
    </lineage>
</organism>
<protein>
    <recommendedName>
        <fullName evidence="3">TonB family C-terminal domain-containing protein</fullName>
    </recommendedName>
</protein>
<evidence type="ECO:0000313" key="1">
    <source>
        <dbReference type="EMBL" id="SFQ03085.1"/>
    </source>
</evidence>
<proteinExistence type="predicted"/>
<dbReference type="STRING" id="1227077.SAMN04515668_1218"/>
<name>A0A1I5V6F6_HYMAR</name>
<keyword evidence="2" id="KW-1185">Reference proteome</keyword>
<accession>A0A1I5V6F6</accession>
<dbReference type="OrthoDB" id="1438245at2"/>
<gene>
    <name evidence="1" type="ORF">SAMN04515668_1218</name>
</gene>
<dbReference type="RefSeq" id="WP_143080072.1">
    <property type="nucleotide sequence ID" value="NZ_FOXS01000001.1"/>
</dbReference>
<evidence type="ECO:0008006" key="3">
    <source>
        <dbReference type="Google" id="ProtNLM"/>
    </source>
</evidence>
<dbReference type="EMBL" id="FOXS01000001">
    <property type="protein sequence ID" value="SFQ03085.1"/>
    <property type="molecule type" value="Genomic_DNA"/>
</dbReference>
<reference evidence="2" key="1">
    <citation type="submission" date="2016-10" db="EMBL/GenBank/DDBJ databases">
        <authorList>
            <person name="Varghese N."/>
            <person name="Submissions S."/>
        </authorList>
    </citation>
    <scope>NUCLEOTIDE SEQUENCE [LARGE SCALE GENOMIC DNA]</scope>
    <source>
        <strain evidence="2">OR362-8,ATCC BAA-1266,JCM 13504</strain>
    </source>
</reference>
<evidence type="ECO:0000313" key="2">
    <source>
        <dbReference type="Proteomes" id="UP000199029"/>
    </source>
</evidence>